<evidence type="ECO:0000256" key="2">
    <source>
        <dbReference type="ARBA" id="ARBA00022729"/>
    </source>
</evidence>
<protein>
    <submittedName>
        <fullName evidence="5">Amino acid/amide ABC transporter substrate-binding protein (HAAT family)</fullName>
    </submittedName>
</protein>
<dbReference type="OrthoDB" id="9777352at2"/>
<feature type="signal peptide" evidence="3">
    <location>
        <begin position="1"/>
        <end position="28"/>
    </location>
</feature>
<proteinExistence type="inferred from homology"/>
<dbReference type="SUPFAM" id="SSF53822">
    <property type="entry name" value="Periplasmic binding protein-like I"/>
    <property type="match status" value="1"/>
</dbReference>
<dbReference type="PANTHER" id="PTHR47235:SF1">
    <property type="entry name" value="BLR6548 PROTEIN"/>
    <property type="match status" value="1"/>
</dbReference>
<evidence type="ECO:0000256" key="3">
    <source>
        <dbReference type="SAM" id="SignalP"/>
    </source>
</evidence>
<evidence type="ECO:0000256" key="1">
    <source>
        <dbReference type="ARBA" id="ARBA00010062"/>
    </source>
</evidence>
<evidence type="ECO:0000259" key="4">
    <source>
        <dbReference type="Pfam" id="PF13458"/>
    </source>
</evidence>
<accession>A0A318JBB4</accession>
<keyword evidence="2 3" id="KW-0732">Signal</keyword>
<dbReference type="Pfam" id="PF13458">
    <property type="entry name" value="Peripla_BP_6"/>
    <property type="match status" value="1"/>
</dbReference>
<dbReference type="AlphaFoldDB" id="A0A318JBB4"/>
<dbReference type="PANTHER" id="PTHR47235">
    <property type="entry name" value="BLR6548 PROTEIN"/>
    <property type="match status" value="1"/>
</dbReference>
<organism evidence="5 6">
    <name type="scientific">Undibacterium pigrum</name>
    <dbReference type="NCBI Taxonomy" id="401470"/>
    <lineage>
        <taxon>Bacteria</taxon>
        <taxon>Pseudomonadati</taxon>
        <taxon>Pseudomonadota</taxon>
        <taxon>Betaproteobacteria</taxon>
        <taxon>Burkholderiales</taxon>
        <taxon>Oxalobacteraceae</taxon>
        <taxon>Undibacterium</taxon>
    </lineage>
</organism>
<keyword evidence="6" id="KW-1185">Reference proteome</keyword>
<comment type="similarity">
    <text evidence="1">Belongs to the leucine-binding protein family.</text>
</comment>
<reference evidence="5 6" key="1">
    <citation type="submission" date="2018-05" db="EMBL/GenBank/DDBJ databases">
        <title>Genomic Encyclopedia of Type Strains, Phase IV (KMG-IV): sequencing the most valuable type-strain genomes for metagenomic binning, comparative biology and taxonomic classification.</title>
        <authorList>
            <person name="Goeker M."/>
        </authorList>
    </citation>
    <scope>NUCLEOTIDE SEQUENCE [LARGE SCALE GENOMIC DNA]</scope>
    <source>
        <strain evidence="5 6">DSM 19792</strain>
    </source>
</reference>
<feature type="domain" description="Leucine-binding protein" evidence="4">
    <location>
        <begin position="37"/>
        <end position="378"/>
    </location>
</feature>
<dbReference type="Gene3D" id="3.40.50.2300">
    <property type="match status" value="2"/>
</dbReference>
<dbReference type="CDD" id="cd06326">
    <property type="entry name" value="PBP1_ABC_ligand_binding-like"/>
    <property type="match status" value="1"/>
</dbReference>
<sequence>MSRLHRAWRLPRILSLCTLLAFSGYSQAEEGVTDNSILIGQTVGLTGQIAGPVKEMNAGAAAYFNHINKNGGVHGRKIEMHIVDDKFDPAIAASNAEALIKKDHVFALFQCRGTPHTQAILPILASSKVPLIAPSTGAAVFHSPVNRYIFNVRAKYQDEVKKAVEQFSTIGLKDIAIVHVDDTFGGDGFAGFTTAMDSFKLKPSLLSKYDRAKPDVPKVIEDVVKSPAKALIVVGSAATVTDIIRGLRAKGSTIQIMTLSNNASQSFIDSLGPVATGIMVSQIMPAPHLVSSILGQEFKTIAKDNGVAPSYAAMEGFVSAKLLVEGLKRAGKGLTRDGLIRALESMHKVDLGGITVTYSERDHSGSEFVDLTMIGKDGKFLR</sequence>
<gene>
    <name evidence="5" type="ORF">DFR42_103231</name>
</gene>
<name>A0A318JBB4_9BURK</name>
<dbReference type="EMBL" id="QJKB01000003">
    <property type="protein sequence ID" value="PXX43963.1"/>
    <property type="molecule type" value="Genomic_DNA"/>
</dbReference>
<dbReference type="InterPro" id="IPR028081">
    <property type="entry name" value="Leu-bd"/>
</dbReference>
<comment type="caution">
    <text evidence="5">The sequence shown here is derived from an EMBL/GenBank/DDBJ whole genome shotgun (WGS) entry which is preliminary data.</text>
</comment>
<evidence type="ECO:0000313" key="6">
    <source>
        <dbReference type="Proteomes" id="UP000247792"/>
    </source>
</evidence>
<dbReference type="Proteomes" id="UP000247792">
    <property type="component" value="Unassembled WGS sequence"/>
</dbReference>
<evidence type="ECO:0000313" key="5">
    <source>
        <dbReference type="EMBL" id="PXX43963.1"/>
    </source>
</evidence>
<dbReference type="InterPro" id="IPR028082">
    <property type="entry name" value="Peripla_BP_I"/>
</dbReference>
<feature type="chain" id="PRO_5016311132" evidence="3">
    <location>
        <begin position="29"/>
        <end position="382"/>
    </location>
</feature>
<dbReference type="RefSeq" id="WP_110255232.1">
    <property type="nucleotide sequence ID" value="NZ_QJKB01000003.1"/>
</dbReference>